<feature type="domain" description="DUF4440" evidence="2">
    <location>
        <begin position="32"/>
        <end position="138"/>
    </location>
</feature>
<dbReference type="InterPro" id="IPR027843">
    <property type="entry name" value="DUF4440"/>
</dbReference>
<dbReference type="RefSeq" id="WP_377902225.1">
    <property type="nucleotide sequence ID" value="NZ_JBHRZS010000002.1"/>
</dbReference>
<keyword evidence="1" id="KW-0732">Signal</keyword>
<dbReference type="SUPFAM" id="SSF54427">
    <property type="entry name" value="NTF2-like"/>
    <property type="match status" value="1"/>
</dbReference>
<feature type="chain" id="PRO_5045534409" evidence="1">
    <location>
        <begin position="20"/>
        <end position="148"/>
    </location>
</feature>
<feature type="signal peptide" evidence="1">
    <location>
        <begin position="1"/>
        <end position="19"/>
    </location>
</feature>
<evidence type="ECO:0000259" key="2">
    <source>
        <dbReference type="Pfam" id="PF14534"/>
    </source>
</evidence>
<sequence>MKNLLVFLILLFSVNLSFGQATDKEKANSTEILQLIHKYSQARESQDTILLKKILTEDVDQLVSSGVWRSGMDEAMSGMLASSTSNPGSRKLTVERIKFLDANVAVVDARYEIISKGEVTRKMWSTFVVHRADKIWKISAIRNMLPAR</sequence>
<evidence type="ECO:0000313" key="3">
    <source>
        <dbReference type="EMBL" id="MFC3878606.1"/>
    </source>
</evidence>
<reference evidence="4" key="1">
    <citation type="journal article" date="2019" name="Int. J. Syst. Evol. Microbiol.">
        <title>The Global Catalogue of Microorganisms (GCM) 10K type strain sequencing project: providing services to taxonomists for standard genome sequencing and annotation.</title>
        <authorList>
            <consortium name="The Broad Institute Genomics Platform"/>
            <consortium name="The Broad Institute Genome Sequencing Center for Infectious Disease"/>
            <person name="Wu L."/>
            <person name="Ma J."/>
        </authorList>
    </citation>
    <scope>NUCLEOTIDE SEQUENCE [LARGE SCALE GENOMIC DNA]</scope>
    <source>
        <strain evidence="4">CCUG 60523</strain>
    </source>
</reference>
<evidence type="ECO:0000313" key="4">
    <source>
        <dbReference type="Proteomes" id="UP001595805"/>
    </source>
</evidence>
<accession>A0ABV8AKP7</accession>
<gene>
    <name evidence="3" type="ORF">ACFOSV_00370</name>
</gene>
<dbReference type="Gene3D" id="3.10.450.50">
    <property type="match status" value="1"/>
</dbReference>
<dbReference type="Pfam" id="PF14534">
    <property type="entry name" value="DUF4440"/>
    <property type="match status" value="1"/>
</dbReference>
<dbReference type="EMBL" id="JBHRZS010000002">
    <property type="protein sequence ID" value="MFC3878606.1"/>
    <property type="molecule type" value="Genomic_DNA"/>
</dbReference>
<dbReference type="InterPro" id="IPR032710">
    <property type="entry name" value="NTF2-like_dom_sf"/>
</dbReference>
<evidence type="ECO:0000256" key="1">
    <source>
        <dbReference type="SAM" id="SignalP"/>
    </source>
</evidence>
<name>A0ABV8AKP7_9BACT</name>
<keyword evidence="4" id="KW-1185">Reference proteome</keyword>
<comment type="caution">
    <text evidence="3">The sequence shown here is derived from an EMBL/GenBank/DDBJ whole genome shotgun (WGS) entry which is preliminary data.</text>
</comment>
<dbReference type="Proteomes" id="UP001595805">
    <property type="component" value="Unassembled WGS sequence"/>
</dbReference>
<organism evidence="3 4">
    <name type="scientific">Algoriphagus namhaensis</name>
    <dbReference type="NCBI Taxonomy" id="915353"/>
    <lineage>
        <taxon>Bacteria</taxon>
        <taxon>Pseudomonadati</taxon>
        <taxon>Bacteroidota</taxon>
        <taxon>Cytophagia</taxon>
        <taxon>Cytophagales</taxon>
        <taxon>Cyclobacteriaceae</taxon>
        <taxon>Algoriphagus</taxon>
    </lineage>
</organism>
<proteinExistence type="predicted"/>
<protein>
    <submittedName>
        <fullName evidence="3">Nuclear transport factor 2 family protein</fullName>
    </submittedName>
</protein>